<dbReference type="Pfam" id="PF13620">
    <property type="entry name" value="CarboxypepD_reg"/>
    <property type="match status" value="1"/>
</dbReference>
<dbReference type="InterPro" id="IPR011635">
    <property type="entry name" value="CARDB"/>
</dbReference>
<feature type="domain" description="CARDB" evidence="1">
    <location>
        <begin position="252"/>
        <end position="326"/>
    </location>
</feature>
<accession>A0A0M9AUQ8</accession>
<dbReference type="STRING" id="1765655.AMR74_03140"/>
<dbReference type="SUPFAM" id="SSF49452">
    <property type="entry name" value="Starch-binding domain-like"/>
    <property type="match status" value="1"/>
</dbReference>
<sequence>MSRPTTARAQSETVGIILLVAVFVVSASAIGVAYVGGVGSDTDEVVVSAELSADGTDLRVDHLGGDALPNGELAVVVRADGNATRYPFAPPAGEFAPGERRAFSDALVANATNEVALYHEASGERIARTTLAPTATPSPAAETGSIEGVVVGPGAAATRVASGASLGLRPSVVPLSGATVAVDGAGRVAEARTGAGGAYRIDGLEPGEYEVSANAPGLAVSATTVEVEPNETATVDFRLDPLRPAEFAVEIAGVDASVDAGDPVTVDATVENVGDERGTETVELRVGDERVDSVEVSLDAGESRTVSLRWQTLPTDVGEETLTVDAGDDAATTTVEVLDAATDAVAYVDRDGDGDPDETYTAVELAFLGAVDGHLVVYESVDVDVPVGAVADRVTVRDGVAIAAASVALEADKALRVGDGAEIDTDPGGFFFAGAGDVSLRAGGDLDARGATVRTSASAAIAAGAGDIELTAGGDADLRDGTFEAVGVSFFGRNDGRITVTAGGTVRTEGASFDPPRK</sequence>
<dbReference type="AlphaFoldDB" id="A0A0M9AUQ8"/>
<evidence type="ECO:0008006" key="5">
    <source>
        <dbReference type="Google" id="ProtNLM"/>
    </source>
</evidence>
<keyword evidence="4" id="KW-1185">Reference proteome</keyword>
<dbReference type="Pfam" id="PF07705">
    <property type="entry name" value="CARDB"/>
    <property type="match status" value="1"/>
</dbReference>
<dbReference type="Pfam" id="PF07790">
    <property type="entry name" value="Pilin_N"/>
    <property type="match status" value="1"/>
</dbReference>
<reference evidence="3 4" key="1">
    <citation type="submission" date="2015-08" db="EMBL/GenBank/DDBJ databases">
        <title>Genomes of Isolates from Cabo Rojo, PR.</title>
        <authorList>
            <person name="Sanchez-Nieves R.L."/>
            <person name="Montalvo-Rodriguez R."/>
        </authorList>
    </citation>
    <scope>NUCLEOTIDE SEQUENCE [LARGE SCALE GENOMIC DNA]</scope>
    <source>
        <strain evidence="3 4">5</strain>
    </source>
</reference>
<evidence type="ECO:0000313" key="3">
    <source>
        <dbReference type="EMBL" id="KOX97911.1"/>
    </source>
</evidence>
<dbReference type="EMBL" id="LIST01000001">
    <property type="protein sequence ID" value="KOX97911.1"/>
    <property type="molecule type" value="Genomic_DNA"/>
</dbReference>
<comment type="caution">
    <text evidence="3">The sequence shown here is derived from an EMBL/GenBank/DDBJ whole genome shotgun (WGS) entry which is preliminary data.</text>
</comment>
<evidence type="ECO:0000313" key="4">
    <source>
        <dbReference type="Proteomes" id="UP000037747"/>
    </source>
</evidence>
<feature type="domain" description="Archaeal Type IV pilin N-terminal" evidence="2">
    <location>
        <begin position="9"/>
        <end position="80"/>
    </location>
</feature>
<dbReference type="OrthoDB" id="330609at2157"/>
<dbReference type="GO" id="GO:0030246">
    <property type="term" value="F:carbohydrate binding"/>
    <property type="evidence" value="ECO:0007669"/>
    <property type="project" value="InterPro"/>
</dbReference>
<protein>
    <recommendedName>
        <fullName evidence="5">Type IV pilin</fullName>
    </recommendedName>
</protein>
<proteinExistence type="predicted"/>
<dbReference type="RefSeq" id="WP_053770596.1">
    <property type="nucleotide sequence ID" value="NZ_LIST01000001.1"/>
</dbReference>
<name>A0A0M9AUQ8_9EURY</name>
<organism evidence="3 4">
    <name type="scientific">Halorubrum tropicale</name>
    <dbReference type="NCBI Taxonomy" id="1765655"/>
    <lineage>
        <taxon>Archaea</taxon>
        <taxon>Methanobacteriati</taxon>
        <taxon>Methanobacteriota</taxon>
        <taxon>Stenosarchaea group</taxon>
        <taxon>Halobacteria</taxon>
        <taxon>Halobacteriales</taxon>
        <taxon>Haloferacaceae</taxon>
        <taxon>Halorubrum</taxon>
    </lineage>
</organism>
<dbReference type="Gene3D" id="2.60.40.10">
    <property type="entry name" value="Immunoglobulins"/>
    <property type="match status" value="1"/>
</dbReference>
<evidence type="ECO:0000259" key="1">
    <source>
        <dbReference type="Pfam" id="PF07705"/>
    </source>
</evidence>
<dbReference type="Gene3D" id="2.60.40.1120">
    <property type="entry name" value="Carboxypeptidase-like, regulatory domain"/>
    <property type="match status" value="1"/>
</dbReference>
<evidence type="ECO:0000259" key="2">
    <source>
        <dbReference type="Pfam" id="PF07790"/>
    </source>
</evidence>
<dbReference type="InterPro" id="IPR012859">
    <property type="entry name" value="Pilin_N_archaeal"/>
</dbReference>
<dbReference type="Proteomes" id="UP000037747">
    <property type="component" value="Unassembled WGS sequence"/>
</dbReference>
<dbReference type="InterPro" id="IPR013783">
    <property type="entry name" value="Ig-like_fold"/>
</dbReference>
<dbReference type="InterPro" id="IPR013784">
    <property type="entry name" value="Carb-bd-like_fold"/>
</dbReference>
<gene>
    <name evidence="3" type="ORF">AMR74_03140</name>
</gene>
<dbReference type="PATRIC" id="fig|1705389.3.peg.924"/>